<reference evidence="1 2" key="1">
    <citation type="journal article" date="2019" name="Mol. Ecol. Resour.">
        <title>Improving Illumina assemblies with Hi-C and long reads: an example with the North African dromedary.</title>
        <authorList>
            <person name="Elbers J.P."/>
            <person name="Rogers M.F."/>
            <person name="Perelman P.L."/>
            <person name="Proskuryakova A.A."/>
            <person name="Serdyukova N.A."/>
            <person name="Johnson W.E."/>
            <person name="Horin P."/>
            <person name="Corander J."/>
            <person name="Murphy D."/>
            <person name="Burger P.A."/>
        </authorList>
    </citation>
    <scope>NUCLEOTIDE SEQUENCE [LARGE SCALE GENOMIC DNA]</scope>
    <source>
        <strain evidence="1">Drom800</strain>
        <tissue evidence="1">Blood</tissue>
    </source>
</reference>
<proteinExistence type="predicted"/>
<dbReference type="Proteomes" id="UP000299084">
    <property type="component" value="Unassembled WGS sequence"/>
</dbReference>
<protein>
    <submittedName>
        <fullName evidence="1">Uncharacterized protein</fullName>
    </submittedName>
</protein>
<accession>A0A5N4DVC3</accession>
<dbReference type="AlphaFoldDB" id="A0A5N4DVC3"/>
<evidence type="ECO:0000313" key="1">
    <source>
        <dbReference type="EMBL" id="KAB1274940.1"/>
    </source>
</evidence>
<evidence type="ECO:0000313" key="2">
    <source>
        <dbReference type="Proteomes" id="UP000299084"/>
    </source>
</evidence>
<name>A0A5N4DVC3_CAMDR</name>
<keyword evidence="2" id="KW-1185">Reference proteome</keyword>
<dbReference type="EMBL" id="JWIN03000009">
    <property type="protein sequence ID" value="KAB1274940.1"/>
    <property type="molecule type" value="Genomic_DNA"/>
</dbReference>
<sequence length="70" mass="7758">MFLHVCQQFLQTVPCQWKPLQCGAKIILIFLVSSIFVCGAGDGDAYANPFLRCSILESKVVLCLVFLSFS</sequence>
<comment type="caution">
    <text evidence="1">The sequence shown here is derived from an EMBL/GenBank/DDBJ whole genome shotgun (WGS) entry which is preliminary data.</text>
</comment>
<gene>
    <name evidence="1" type="ORF">Cadr_000011602</name>
</gene>
<organism evidence="1 2">
    <name type="scientific">Camelus dromedarius</name>
    <name type="common">Dromedary</name>
    <name type="synonym">Arabian camel</name>
    <dbReference type="NCBI Taxonomy" id="9838"/>
    <lineage>
        <taxon>Eukaryota</taxon>
        <taxon>Metazoa</taxon>
        <taxon>Chordata</taxon>
        <taxon>Craniata</taxon>
        <taxon>Vertebrata</taxon>
        <taxon>Euteleostomi</taxon>
        <taxon>Mammalia</taxon>
        <taxon>Eutheria</taxon>
        <taxon>Laurasiatheria</taxon>
        <taxon>Artiodactyla</taxon>
        <taxon>Tylopoda</taxon>
        <taxon>Camelidae</taxon>
        <taxon>Camelus</taxon>
    </lineage>
</organism>